<dbReference type="RefSeq" id="WP_096253946.1">
    <property type="nucleotide sequence ID" value="NZ_BAAAVQ010000029.1"/>
</dbReference>
<evidence type="ECO:0000313" key="1">
    <source>
        <dbReference type="EMBL" id="MFC4715377.1"/>
    </source>
</evidence>
<dbReference type="Proteomes" id="UP001595884">
    <property type="component" value="Unassembled WGS sequence"/>
</dbReference>
<proteinExistence type="predicted"/>
<accession>A0ABV9MHJ0</accession>
<keyword evidence="2" id="KW-1185">Reference proteome</keyword>
<organism evidence="1 2">
    <name type="scientific">Glutamicibacter bergerei</name>
    <dbReference type="NCBI Taxonomy" id="256702"/>
    <lineage>
        <taxon>Bacteria</taxon>
        <taxon>Bacillati</taxon>
        <taxon>Actinomycetota</taxon>
        <taxon>Actinomycetes</taxon>
        <taxon>Micrococcales</taxon>
        <taxon>Micrococcaceae</taxon>
        <taxon>Glutamicibacter</taxon>
    </lineage>
</organism>
<comment type="caution">
    <text evidence="1">The sequence shown here is derived from an EMBL/GenBank/DDBJ whole genome shotgun (WGS) entry which is preliminary data.</text>
</comment>
<name>A0ABV9MHJ0_9MICC</name>
<evidence type="ECO:0000313" key="2">
    <source>
        <dbReference type="Proteomes" id="UP001595884"/>
    </source>
</evidence>
<protein>
    <recommendedName>
        <fullName evidence="3">GNAT family N-acetyltransferase</fullName>
    </recommendedName>
</protein>
<sequence>MTKHNAPAINWSICDLAATQTLYVHAGFVNLAAIPGPENTPALVHLRRAKYQDILATQETAVGGTATASFSAGAVERS</sequence>
<evidence type="ECO:0008006" key="3">
    <source>
        <dbReference type="Google" id="ProtNLM"/>
    </source>
</evidence>
<reference evidence="2" key="1">
    <citation type="journal article" date="2019" name="Int. J. Syst. Evol. Microbiol.">
        <title>The Global Catalogue of Microorganisms (GCM) 10K type strain sequencing project: providing services to taxonomists for standard genome sequencing and annotation.</title>
        <authorList>
            <consortium name="The Broad Institute Genomics Platform"/>
            <consortium name="The Broad Institute Genome Sequencing Center for Infectious Disease"/>
            <person name="Wu L."/>
            <person name="Ma J."/>
        </authorList>
    </citation>
    <scope>NUCLEOTIDE SEQUENCE [LARGE SCALE GENOMIC DNA]</scope>
    <source>
        <strain evidence="2">CGMCC 1.12849</strain>
    </source>
</reference>
<gene>
    <name evidence="1" type="ORF">ACFO7V_04375</name>
</gene>
<dbReference type="EMBL" id="JBHSHE010000016">
    <property type="protein sequence ID" value="MFC4715377.1"/>
    <property type="molecule type" value="Genomic_DNA"/>
</dbReference>